<protein>
    <submittedName>
        <fullName evidence="5">EF-P lysine aminoacylase EpmA</fullName>
    </submittedName>
</protein>
<dbReference type="Gene3D" id="3.30.930.10">
    <property type="entry name" value="Bira Bifunctional Protein, Domain 2"/>
    <property type="match status" value="1"/>
</dbReference>
<sequence>MRDGSGGDDWPPSADVTRLRQRADWLKTVRRFFAAREVIEVETPLLSQAGVTDVHVESLRERDTGRWLQTSPEYAMKRLLAAGLGDCYQITRAFRAGEQGRWHNPEFTLLEWYRLGFDADRLIDEVAALVGEFLGTTEVVRERYADAFIEAGLPDPLVAGEGELLRAAAAHPEAAPPPPGLGRSGLLDWLFSQIVVPALPARCFVTHYPADQAVLARLDRHDPRVAARFELFCDGVELANGFHELTDAGELRCRFESDQSVRRRTGQRVPDIDERLLAAMTAGLPDCAGVALGLDRLFALAAGDDSLAGVMAFPWDRA</sequence>
<dbReference type="PROSITE" id="PS50862">
    <property type="entry name" value="AA_TRNA_LIGASE_II"/>
    <property type="match status" value="1"/>
</dbReference>
<gene>
    <name evidence="5" type="primary">epmA</name>
    <name evidence="5" type="ORF">V6X64_01045</name>
</gene>
<dbReference type="NCBIfam" id="NF006828">
    <property type="entry name" value="PRK09350.1"/>
    <property type="match status" value="1"/>
</dbReference>
<evidence type="ECO:0000259" key="4">
    <source>
        <dbReference type="PROSITE" id="PS50862"/>
    </source>
</evidence>
<dbReference type="InterPro" id="IPR006195">
    <property type="entry name" value="aa-tRNA-synth_II"/>
</dbReference>
<name>A0ABV3S957_9GAMM</name>
<evidence type="ECO:0000256" key="3">
    <source>
        <dbReference type="ARBA" id="ARBA00022840"/>
    </source>
</evidence>
<dbReference type="SUPFAM" id="SSF55681">
    <property type="entry name" value="Class II aaRS and biotin synthetases"/>
    <property type="match status" value="1"/>
</dbReference>
<keyword evidence="6" id="KW-1185">Reference proteome</keyword>
<evidence type="ECO:0000256" key="1">
    <source>
        <dbReference type="ARBA" id="ARBA00022598"/>
    </source>
</evidence>
<dbReference type="InterPro" id="IPR018149">
    <property type="entry name" value="Lys-tRNA-synth_II_C"/>
</dbReference>
<dbReference type="InterPro" id="IPR004364">
    <property type="entry name" value="Aa-tRNA-synt_II"/>
</dbReference>
<dbReference type="RefSeq" id="WP_367966062.1">
    <property type="nucleotide sequence ID" value="NZ_JBAKFJ010000001.1"/>
</dbReference>
<dbReference type="PANTHER" id="PTHR42918">
    <property type="entry name" value="LYSYL-TRNA SYNTHETASE"/>
    <property type="match status" value="1"/>
</dbReference>
<dbReference type="Pfam" id="PF00152">
    <property type="entry name" value="tRNA-synt_2"/>
    <property type="match status" value="1"/>
</dbReference>
<keyword evidence="2" id="KW-0547">Nucleotide-binding</keyword>
<feature type="domain" description="Aminoacyl-transfer RNA synthetases class-II family profile" evidence="4">
    <location>
        <begin position="27"/>
        <end position="314"/>
    </location>
</feature>
<evidence type="ECO:0000313" key="5">
    <source>
        <dbReference type="EMBL" id="MEX0385579.1"/>
    </source>
</evidence>
<dbReference type="EMBL" id="JBAKFJ010000001">
    <property type="protein sequence ID" value="MEX0385579.1"/>
    <property type="molecule type" value="Genomic_DNA"/>
</dbReference>
<accession>A0ABV3S957</accession>
<evidence type="ECO:0000313" key="6">
    <source>
        <dbReference type="Proteomes" id="UP001556653"/>
    </source>
</evidence>
<keyword evidence="3" id="KW-0067">ATP-binding</keyword>
<dbReference type="InterPro" id="IPR045864">
    <property type="entry name" value="aa-tRNA-synth_II/BPL/LPL"/>
</dbReference>
<evidence type="ECO:0000256" key="2">
    <source>
        <dbReference type="ARBA" id="ARBA00022741"/>
    </source>
</evidence>
<dbReference type="PRINTS" id="PR00982">
    <property type="entry name" value="TRNASYNTHLYS"/>
</dbReference>
<reference evidence="5 6" key="1">
    <citation type="submission" date="2024-02" db="EMBL/GenBank/DDBJ databases">
        <title>New especies of Spiribacter isolated from saline water.</title>
        <authorList>
            <person name="Leon M.J."/>
            <person name="De La Haba R."/>
            <person name="Sanchez-Porro C."/>
            <person name="Ventosa A."/>
        </authorList>
    </citation>
    <scope>NUCLEOTIDE SEQUENCE [LARGE SCALE GENOMIC DNA]</scope>
    <source>
        <strain evidence="6">ag22IC4-227</strain>
    </source>
</reference>
<dbReference type="NCBIfam" id="TIGR00462">
    <property type="entry name" value="genX"/>
    <property type="match status" value="1"/>
</dbReference>
<keyword evidence="1" id="KW-0436">Ligase</keyword>
<dbReference type="InterPro" id="IPR004525">
    <property type="entry name" value="EpmA"/>
</dbReference>
<dbReference type="Proteomes" id="UP001556653">
    <property type="component" value="Unassembled WGS sequence"/>
</dbReference>
<proteinExistence type="predicted"/>
<dbReference type="PANTHER" id="PTHR42918:SF6">
    <property type="entry name" value="ELONGATION FACTOR P--(R)-BETA-LYSINE LIGASE"/>
    <property type="match status" value="1"/>
</dbReference>
<comment type="caution">
    <text evidence="5">The sequence shown here is derived from an EMBL/GenBank/DDBJ whole genome shotgun (WGS) entry which is preliminary data.</text>
</comment>
<organism evidence="5 6">
    <name type="scientific">Spiribacter onubensis</name>
    <dbReference type="NCBI Taxonomy" id="3122420"/>
    <lineage>
        <taxon>Bacteria</taxon>
        <taxon>Pseudomonadati</taxon>
        <taxon>Pseudomonadota</taxon>
        <taxon>Gammaproteobacteria</taxon>
        <taxon>Chromatiales</taxon>
        <taxon>Ectothiorhodospiraceae</taxon>
        <taxon>Spiribacter</taxon>
    </lineage>
</organism>